<evidence type="ECO:0000256" key="2">
    <source>
        <dbReference type="SAM" id="MobiDB-lite"/>
    </source>
</evidence>
<keyword evidence="4" id="KW-1185">Reference proteome</keyword>
<dbReference type="EMBL" id="JARAKH010006404">
    <property type="protein sequence ID" value="KAK8371831.1"/>
    <property type="molecule type" value="Genomic_DNA"/>
</dbReference>
<dbReference type="Proteomes" id="UP001487740">
    <property type="component" value="Unassembled WGS sequence"/>
</dbReference>
<reference evidence="3 4" key="1">
    <citation type="submission" date="2023-03" db="EMBL/GenBank/DDBJ databases">
        <title>High-quality genome of Scylla paramamosain provides insights in environmental adaptation.</title>
        <authorList>
            <person name="Zhang L."/>
        </authorList>
    </citation>
    <scope>NUCLEOTIDE SEQUENCE [LARGE SCALE GENOMIC DNA]</scope>
    <source>
        <strain evidence="3">LZ_2023a</strain>
        <tissue evidence="3">Muscle</tissue>
    </source>
</reference>
<dbReference type="InterPro" id="IPR052387">
    <property type="entry name" value="Fibrocystin"/>
</dbReference>
<comment type="caution">
    <text evidence="3">The sequence shown here is derived from an EMBL/GenBank/DDBJ whole genome shotgun (WGS) entry which is preliminary data.</text>
</comment>
<proteinExistence type="predicted"/>
<feature type="compositionally biased region" description="Basic and acidic residues" evidence="2">
    <location>
        <begin position="457"/>
        <end position="467"/>
    </location>
</feature>
<accession>A0AAW0SAC5</accession>
<evidence type="ECO:0000256" key="1">
    <source>
        <dbReference type="ARBA" id="ARBA00022729"/>
    </source>
</evidence>
<name>A0AAW0SAC5_SCYPA</name>
<gene>
    <name evidence="3" type="ORF">O3P69_015709</name>
</gene>
<evidence type="ECO:0000313" key="4">
    <source>
        <dbReference type="Proteomes" id="UP001487740"/>
    </source>
</evidence>
<protein>
    <submittedName>
        <fullName evidence="3">Uncharacterized protein</fullName>
    </submittedName>
</protein>
<dbReference type="AlphaFoldDB" id="A0AAW0SAC5"/>
<organism evidence="3 4">
    <name type="scientific">Scylla paramamosain</name>
    <name type="common">Mud crab</name>
    <dbReference type="NCBI Taxonomy" id="85552"/>
    <lineage>
        <taxon>Eukaryota</taxon>
        <taxon>Metazoa</taxon>
        <taxon>Ecdysozoa</taxon>
        <taxon>Arthropoda</taxon>
        <taxon>Crustacea</taxon>
        <taxon>Multicrustacea</taxon>
        <taxon>Malacostraca</taxon>
        <taxon>Eumalacostraca</taxon>
        <taxon>Eucarida</taxon>
        <taxon>Decapoda</taxon>
        <taxon>Pleocyemata</taxon>
        <taxon>Brachyura</taxon>
        <taxon>Eubrachyura</taxon>
        <taxon>Portunoidea</taxon>
        <taxon>Portunidae</taxon>
        <taxon>Portuninae</taxon>
        <taxon>Scylla</taxon>
    </lineage>
</organism>
<sequence>MSLAYTMAPLMTFSNAGTYPALYGSTHFEGLTFHNFRDTDCGRGIALMVNPQSEDANHPAFVKGLLFLNTPQENYMYIPRPNLSSIDPSDCVDTDCDGLKKVVVTDVDGSLLGEKDATGISQADWEWDRDPRRGIGDYRIPLPIRQNPDGSQIEAADKFPNKGIVRDASCAVVPSWHGNTDTEVRRLSPIALIANPGPSGYVDLLNGPMDRGWCAGYMCQERISTFFSVVATGMTYEMAMTSTPPQVLCLHLPHSPSSEAVVLRIFFPKPQRYDIYVDSVFVPPANLNISAAGYQLLPEDPTHPQAFLPTLDNVVGTNYFQRSAKLVHVVLRGGHVLDIKTTLVITLTSGLMVKEDEFYEQNLVLNLANLFEVSPDNIRVISVMWEDSKRLQGRLEAEVASIPTTSLNGEGEKGATGGEVIPYEKLVQSLEKAINRFQDRSCSNCASLSVSDPIEPPPKEAPPKATEEEGTVVIPDVEPFYKQQEKEAAEKIKESLAVTEYAEPSSILVLSGVPSSVVQYTVFEMQPSVTVLDKEGAPISDLGHKSDPWQVTASLSGAILIGTTTVPYRNSTATFTDLSVSKPGEGYNLSFTITYPSYAPALTATLLNTDECSNGSAAAQHSAGRQPIAITVQFVDEDSGLVLDGQAFKGQTFVDELLAKTAEGHFEVIQRLYVPDEAVSMLTFENVIFEASDVRQQLIAKVAVVPAGWYMESSLPRLVVYPSHLATKKYPMVRSLRTDLFRWKQLEGVKDVLEDGVLSMLLQSVDMLADGVYWGPIDVTLRNDSNKKGIAEYQKTGPQEHVATALGKLCTSLSSNIAIPVVTEWILQPSYLPFGTISFAALRKMCFFGMKLRVRMVFQMLGIVLKLVLFLVSLHISQPSHLPFEILRAGRPLSLSLKFVSADGFLLDGAVFVVRHTGNLNSHALDLL</sequence>
<evidence type="ECO:0000313" key="3">
    <source>
        <dbReference type="EMBL" id="KAK8371831.1"/>
    </source>
</evidence>
<keyword evidence="1" id="KW-0732">Signal</keyword>
<feature type="region of interest" description="Disordered" evidence="2">
    <location>
        <begin position="448"/>
        <end position="468"/>
    </location>
</feature>
<dbReference type="PANTHER" id="PTHR46769">
    <property type="entry name" value="POLYCYSTIC KIDNEY AND HEPATIC DISEASE 1 (AUTOSOMAL RECESSIVE)-LIKE 1"/>
    <property type="match status" value="1"/>
</dbReference>
<dbReference type="PANTHER" id="PTHR46769:SF2">
    <property type="entry name" value="FIBROCYSTIN-L ISOFORM 2 PRECURSOR-RELATED"/>
    <property type="match status" value="1"/>
</dbReference>